<proteinExistence type="predicted"/>
<gene>
    <name evidence="2" type="ORF">PFLUV_G00263950</name>
</gene>
<reference evidence="2 3" key="1">
    <citation type="submission" date="2019-06" db="EMBL/GenBank/DDBJ databases">
        <title>A chromosome-scale genome assembly of the European perch, Perca fluviatilis.</title>
        <authorList>
            <person name="Roques C."/>
            <person name="Zahm M."/>
            <person name="Cabau C."/>
            <person name="Klopp C."/>
            <person name="Bouchez O."/>
            <person name="Donnadieu C."/>
            <person name="Kuhl H."/>
            <person name="Gislard M."/>
            <person name="Guendouz S."/>
            <person name="Journot L."/>
            <person name="Haffray P."/>
            <person name="Bestin A."/>
            <person name="Morvezen R."/>
            <person name="Feron R."/>
            <person name="Wen M."/>
            <person name="Jouanno E."/>
            <person name="Herpin A."/>
            <person name="Schartl M."/>
            <person name="Postlethwait J."/>
            <person name="Schaerlinger B."/>
            <person name="Chardard D."/>
            <person name="Lecocq T."/>
            <person name="Poncet C."/>
            <person name="Jaffrelo L."/>
            <person name="Lampietro C."/>
            <person name="Guiguen Y."/>
        </authorList>
    </citation>
    <scope>NUCLEOTIDE SEQUENCE [LARGE SCALE GENOMIC DNA]</scope>
    <source>
        <tissue evidence="2">Blood</tissue>
    </source>
</reference>
<feature type="region of interest" description="Disordered" evidence="1">
    <location>
        <begin position="59"/>
        <end position="102"/>
    </location>
</feature>
<protein>
    <submittedName>
        <fullName evidence="2">Uncharacterized protein</fullName>
    </submittedName>
</protein>
<keyword evidence="3" id="KW-1185">Reference proteome</keyword>
<dbReference type="Proteomes" id="UP000465112">
    <property type="component" value="Chromosome 23"/>
</dbReference>
<evidence type="ECO:0000313" key="2">
    <source>
        <dbReference type="EMBL" id="KAF1372312.1"/>
    </source>
</evidence>
<comment type="caution">
    <text evidence="2">The sequence shown here is derived from an EMBL/GenBank/DDBJ whole genome shotgun (WGS) entry which is preliminary data.</text>
</comment>
<name>A0A6A5EEN6_PERFL</name>
<organism evidence="2 3">
    <name type="scientific">Perca fluviatilis</name>
    <name type="common">European perch</name>
    <dbReference type="NCBI Taxonomy" id="8168"/>
    <lineage>
        <taxon>Eukaryota</taxon>
        <taxon>Metazoa</taxon>
        <taxon>Chordata</taxon>
        <taxon>Craniata</taxon>
        <taxon>Vertebrata</taxon>
        <taxon>Euteleostomi</taxon>
        <taxon>Actinopterygii</taxon>
        <taxon>Neopterygii</taxon>
        <taxon>Teleostei</taxon>
        <taxon>Neoteleostei</taxon>
        <taxon>Acanthomorphata</taxon>
        <taxon>Eupercaria</taxon>
        <taxon>Perciformes</taxon>
        <taxon>Percoidei</taxon>
        <taxon>Percidae</taxon>
        <taxon>Percinae</taxon>
        <taxon>Perca</taxon>
    </lineage>
</organism>
<sequence>MFSWALIAHYSGMLLSHSRPKPCRSDSTECNPGTFLIQAQTVNATGQIQWQTFQVQANQLPQGAGPGPAADLNPDLYPPSEPDKPDQPAQPPNNHGEICSTRWSSVHTGVGRKLSNWHLDNGGARL</sequence>
<dbReference type="AlphaFoldDB" id="A0A6A5EEN6"/>
<evidence type="ECO:0000313" key="3">
    <source>
        <dbReference type="Proteomes" id="UP000465112"/>
    </source>
</evidence>
<dbReference type="EMBL" id="VHII01000023">
    <property type="protein sequence ID" value="KAF1372312.1"/>
    <property type="molecule type" value="Genomic_DNA"/>
</dbReference>
<evidence type="ECO:0000256" key="1">
    <source>
        <dbReference type="SAM" id="MobiDB-lite"/>
    </source>
</evidence>
<accession>A0A6A5EEN6</accession>